<name>A0A1H8XXX4_9PSEU</name>
<evidence type="ECO:0000256" key="4">
    <source>
        <dbReference type="ARBA" id="ARBA00023136"/>
    </source>
</evidence>
<dbReference type="InterPro" id="IPR050382">
    <property type="entry name" value="MFS_Na/Anion_cotransporter"/>
</dbReference>
<protein>
    <submittedName>
        <fullName evidence="7">MFS transporter, ACS family, glucarate transporter</fullName>
    </submittedName>
</protein>
<dbReference type="CDD" id="cd17319">
    <property type="entry name" value="MFS_ExuT_GudP_like"/>
    <property type="match status" value="1"/>
</dbReference>
<dbReference type="GO" id="GO:0005886">
    <property type="term" value="C:plasma membrane"/>
    <property type="evidence" value="ECO:0007669"/>
    <property type="project" value="UniProtKB-SubCell"/>
</dbReference>
<dbReference type="PANTHER" id="PTHR11662">
    <property type="entry name" value="SOLUTE CARRIER FAMILY 17"/>
    <property type="match status" value="1"/>
</dbReference>
<feature type="transmembrane region" description="Helical" evidence="5">
    <location>
        <begin position="177"/>
        <end position="198"/>
    </location>
</feature>
<dbReference type="Proteomes" id="UP000198582">
    <property type="component" value="Unassembled WGS sequence"/>
</dbReference>
<feature type="transmembrane region" description="Helical" evidence="5">
    <location>
        <begin position="241"/>
        <end position="262"/>
    </location>
</feature>
<dbReference type="GO" id="GO:0022857">
    <property type="term" value="F:transmembrane transporter activity"/>
    <property type="evidence" value="ECO:0007669"/>
    <property type="project" value="InterPro"/>
</dbReference>
<accession>A0A1H8XXX4</accession>
<feature type="transmembrane region" description="Helical" evidence="5">
    <location>
        <begin position="61"/>
        <end position="79"/>
    </location>
</feature>
<comment type="subcellular location">
    <subcellularLocation>
        <location evidence="1">Cell membrane</location>
        <topology evidence="1">Multi-pass membrane protein</topology>
    </subcellularLocation>
</comment>
<dbReference type="PROSITE" id="PS50850">
    <property type="entry name" value="MFS"/>
    <property type="match status" value="1"/>
</dbReference>
<dbReference type="AlphaFoldDB" id="A0A1H8XXX4"/>
<feature type="transmembrane region" description="Helical" evidence="5">
    <location>
        <begin position="149"/>
        <end position="171"/>
    </location>
</feature>
<keyword evidence="2 5" id="KW-0812">Transmembrane</keyword>
<dbReference type="PANTHER" id="PTHR11662:SF399">
    <property type="entry name" value="FI19708P1-RELATED"/>
    <property type="match status" value="1"/>
</dbReference>
<evidence type="ECO:0000259" key="6">
    <source>
        <dbReference type="PROSITE" id="PS50850"/>
    </source>
</evidence>
<evidence type="ECO:0000313" key="8">
    <source>
        <dbReference type="Proteomes" id="UP000198582"/>
    </source>
</evidence>
<feature type="transmembrane region" description="Helical" evidence="5">
    <location>
        <begin position="274"/>
        <end position="298"/>
    </location>
</feature>
<feature type="transmembrane region" description="Helical" evidence="5">
    <location>
        <begin position="310"/>
        <end position="329"/>
    </location>
</feature>
<dbReference type="InterPro" id="IPR011701">
    <property type="entry name" value="MFS"/>
</dbReference>
<keyword evidence="3 5" id="KW-1133">Transmembrane helix</keyword>
<dbReference type="Gene3D" id="1.20.1250.20">
    <property type="entry name" value="MFS general substrate transporter like domains"/>
    <property type="match status" value="2"/>
</dbReference>
<keyword evidence="4 5" id="KW-0472">Membrane</keyword>
<dbReference type="InterPro" id="IPR036259">
    <property type="entry name" value="MFS_trans_sf"/>
</dbReference>
<keyword evidence="8" id="KW-1185">Reference proteome</keyword>
<dbReference type="SUPFAM" id="SSF103473">
    <property type="entry name" value="MFS general substrate transporter"/>
    <property type="match status" value="1"/>
</dbReference>
<feature type="transmembrane region" description="Helical" evidence="5">
    <location>
        <begin position="398"/>
        <end position="419"/>
    </location>
</feature>
<dbReference type="OrthoDB" id="8596007at2"/>
<dbReference type="RefSeq" id="WP_091619063.1">
    <property type="nucleotide sequence ID" value="NZ_FOEF01000009.1"/>
</dbReference>
<gene>
    <name evidence="7" type="ORF">SAMN04489732_109264</name>
</gene>
<feature type="transmembrane region" description="Helical" evidence="5">
    <location>
        <begin position="91"/>
        <end position="110"/>
    </location>
</feature>
<evidence type="ECO:0000256" key="2">
    <source>
        <dbReference type="ARBA" id="ARBA00022692"/>
    </source>
</evidence>
<evidence type="ECO:0000256" key="5">
    <source>
        <dbReference type="SAM" id="Phobius"/>
    </source>
</evidence>
<evidence type="ECO:0000313" key="7">
    <source>
        <dbReference type="EMBL" id="SEP44612.1"/>
    </source>
</evidence>
<sequence>MKSAPTRRGVARSSPASGHGRWLLAGGLLLPVTFVMSMDRTAMTVVAPVFARDFHLSVTQLSIVLTSFWWAYALFQVPGGLLARRFGPRKMLALAGLWWSAFTFITPYGVLFLGFVVIRLLLGIGQAADWPASVLTLQRWFPQREQSRGNSLLLCGLYLGSIVGTPLVVWITDVLGWAAVFHLFAAVGVVLAALWWWLVRDEPRAHPWVSAEEAAYIESGKAPARGGPALRWQAFARSPQFWAIGLQYAFLIIIQSFFTTWLPTYLVEARGVSFTAMGWLGSLPWIALVAGVFGMGTLNDRVLRRWPGRVRAAAAGYLVAAVFLVLGAFSSSVPLMMVFLCLSLGSVGTVQIQVWAACQDLGGDHGPTVAGWTNLWGNLMSAAGPLFTGLLVGIGGNWTLALVSLAAAGVLGSVCWAFVHPERPLRALGAA</sequence>
<feature type="domain" description="Major facilitator superfamily (MFS) profile" evidence="6">
    <location>
        <begin position="25"/>
        <end position="424"/>
    </location>
</feature>
<evidence type="ECO:0000256" key="1">
    <source>
        <dbReference type="ARBA" id="ARBA00004651"/>
    </source>
</evidence>
<dbReference type="InterPro" id="IPR020846">
    <property type="entry name" value="MFS_dom"/>
</dbReference>
<proteinExistence type="predicted"/>
<reference evidence="7 8" key="1">
    <citation type="submission" date="2016-10" db="EMBL/GenBank/DDBJ databases">
        <authorList>
            <person name="de Groot N.N."/>
        </authorList>
    </citation>
    <scope>NUCLEOTIDE SEQUENCE [LARGE SCALE GENOMIC DNA]</scope>
    <source>
        <strain evidence="7 8">DSM 44993</strain>
    </source>
</reference>
<evidence type="ECO:0000256" key="3">
    <source>
        <dbReference type="ARBA" id="ARBA00022989"/>
    </source>
</evidence>
<feature type="transmembrane region" description="Helical" evidence="5">
    <location>
        <begin position="369"/>
        <end position="392"/>
    </location>
</feature>
<organism evidence="7 8">
    <name type="scientific">Amycolatopsis saalfeldensis</name>
    <dbReference type="NCBI Taxonomy" id="394193"/>
    <lineage>
        <taxon>Bacteria</taxon>
        <taxon>Bacillati</taxon>
        <taxon>Actinomycetota</taxon>
        <taxon>Actinomycetes</taxon>
        <taxon>Pseudonocardiales</taxon>
        <taxon>Pseudonocardiaceae</taxon>
        <taxon>Amycolatopsis</taxon>
    </lineage>
</organism>
<dbReference type="Pfam" id="PF07690">
    <property type="entry name" value="MFS_1"/>
    <property type="match status" value="1"/>
</dbReference>
<dbReference type="EMBL" id="FOEF01000009">
    <property type="protein sequence ID" value="SEP44612.1"/>
    <property type="molecule type" value="Genomic_DNA"/>
</dbReference>
<dbReference type="STRING" id="394193.SAMN04489732_109264"/>